<dbReference type="Pfam" id="PF05147">
    <property type="entry name" value="LANC_like"/>
    <property type="match status" value="1"/>
</dbReference>
<dbReference type="PRINTS" id="PR01955">
    <property type="entry name" value="LANCFRANKIA"/>
</dbReference>
<dbReference type="Proteomes" id="UP001592528">
    <property type="component" value="Unassembled WGS sequence"/>
</dbReference>
<dbReference type="RefSeq" id="WP_051726602.1">
    <property type="nucleotide sequence ID" value="NZ_JBHEZZ010000039.1"/>
</dbReference>
<proteinExistence type="predicted"/>
<dbReference type="CDD" id="cd04793">
    <property type="entry name" value="LanC"/>
    <property type="match status" value="1"/>
</dbReference>
<keyword evidence="2" id="KW-1185">Reference proteome</keyword>
<dbReference type="SUPFAM" id="SSF158745">
    <property type="entry name" value="LanC-like"/>
    <property type="match status" value="1"/>
</dbReference>
<reference evidence="1 2" key="1">
    <citation type="submission" date="2024-09" db="EMBL/GenBank/DDBJ databases">
        <authorList>
            <person name="Lee S.D."/>
        </authorList>
    </citation>
    <scope>NUCLEOTIDE SEQUENCE [LARGE SCALE GENOMIC DNA]</scope>
    <source>
        <strain evidence="1 2">N1-5</strain>
    </source>
</reference>
<accession>A0ABV6V0B6</accession>
<gene>
    <name evidence="1" type="ORF">ACEZDJ_38360</name>
</gene>
<evidence type="ECO:0000313" key="2">
    <source>
        <dbReference type="Proteomes" id="UP001592528"/>
    </source>
</evidence>
<evidence type="ECO:0000313" key="1">
    <source>
        <dbReference type="EMBL" id="MFC1407164.1"/>
    </source>
</evidence>
<dbReference type="Gene3D" id="1.50.10.20">
    <property type="match status" value="1"/>
</dbReference>
<sequence>MTTTLSTTPITHAQNLASGTIGRALLAIERAHHDLAPWNTANSLLRECTTALVISESAGASLYFGAPAVGLALHTANNATGLYERALEQIDAEVIALTHRRLALAHARIGRGAAPRLSEFDFFYGLTGLGVYHLQRGTAPAALRVVLTYLVRLTEELPDGRPGWWTDLDPSGRISSNFPQGHGNAGTAHGVSGPLALLALAYLDGTVVPGHLLAISRITSWLDSIRRGTDAACWWPEWTTTIQDDGTAADHSVPTRPSWCYGVPGQARAQQLAALALGDADRQRRAEEAMLQGLRRTALLNESGLCHGITGALLLANRMADDAPAGFFDHGIGRLLDRAKAAPTDEHDGFLNGEAGVQLALLADRYASEPSAGWDAFLLAQHTPAEDGPR</sequence>
<dbReference type="InterPro" id="IPR007822">
    <property type="entry name" value="LANC-like"/>
</dbReference>
<dbReference type="PRINTS" id="PR01950">
    <property type="entry name" value="LANCSUPER"/>
</dbReference>
<comment type="caution">
    <text evidence="1">The sequence shown here is derived from an EMBL/GenBank/DDBJ whole genome shotgun (WGS) entry which is preliminary data.</text>
</comment>
<name>A0ABV6V0B6_9ACTN</name>
<dbReference type="InterPro" id="IPR033889">
    <property type="entry name" value="LanC"/>
</dbReference>
<dbReference type="SMART" id="SM01260">
    <property type="entry name" value="LANC_like"/>
    <property type="match status" value="1"/>
</dbReference>
<dbReference type="EMBL" id="JBHEZZ010000039">
    <property type="protein sequence ID" value="MFC1407164.1"/>
    <property type="molecule type" value="Genomic_DNA"/>
</dbReference>
<organism evidence="1 2">
    <name type="scientific">Streptacidiphilus cavernicola</name>
    <dbReference type="NCBI Taxonomy" id="3342716"/>
    <lineage>
        <taxon>Bacteria</taxon>
        <taxon>Bacillati</taxon>
        <taxon>Actinomycetota</taxon>
        <taxon>Actinomycetes</taxon>
        <taxon>Kitasatosporales</taxon>
        <taxon>Streptomycetaceae</taxon>
        <taxon>Streptacidiphilus</taxon>
    </lineage>
</organism>
<protein>
    <submittedName>
        <fullName evidence="1">Lanthionine synthetase C family protein</fullName>
    </submittedName>
</protein>